<dbReference type="Proteomes" id="UP000266895">
    <property type="component" value="Chromosome"/>
</dbReference>
<protein>
    <submittedName>
        <fullName evidence="1">Uncharacterized protein</fullName>
    </submittedName>
</protein>
<evidence type="ECO:0000313" key="1">
    <source>
        <dbReference type="EMBL" id="VEG29802.1"/>
    </source>
</evidence>
<dbReference type="EMBL" id="LR134350">
    <property type="protein sequence ID" value="VEG29802.1"/>
    <property type="molecule type" value="Genomic_DNA"/>
</dbReference>
<organism evidence="1 2">
    <name type="scientific">Actinomyces howellii</name>
    <dbReference type="NCBI Taxonomy" id="52771"/>
    <lineage>
        <taxon>Bacteria</taxon>
        <taxon>Bacillati</taxon>
        <taxon>Actinomycetota</taxon>
        <taxon>Actinomycetes</taxon>
        <taxon>Actinomycetales</taxon>
        <taxon>Actinomycetaceae</taxon>
        <taxon>Actinomyces</taxon>
    </lineage>
</organism>
<accession>A0A448HJA9</accession>
<keyword evidence="2" id="KW-1185">Reference proteome</keyword>
<gene>
    <name evidence="1" type="ORF">NCTC11636_02271</name>
</gene>
<evidence type="ECO:0000313" key="2">
    <source>
        <dbReference type="Proteomes" id="UP000266895"/>
    </source>
</evidence>
<name>A0A448HJA9_9ACTO</name>
<sequence>MLGGAGALAVSGVATWAYMPGGYLTRDARWFRAIKADPMASNPLLGRTAVRVREHGPAGLFDIKRTTPWIDHYFRDDSIGPHTLAEELITHAQKVGWTHDTTISIDNSWTARREHNNPDGTMTLTIMTITDINPTSFIYGTAAVTLH</sequence>
<dbReference type="AlphaFoldDB" id="A0A448HJA9"/>
<reference evidence="1 2" key="1">
    <citation type="submission" date="2018-12" db="EMBL/GenBank/DDBJ databases">
        <authorList>
            <consortium name="Pathogen Informatics"/>
        </authorList>
    </citation>
    <scope>NUCLEOTIDE SEQUENCE [LARGE SCALE GENOMIC DNA]</scope>
    <source>
        <strain evidence="1 2">NCTC11636</strain>
    </source>
</reference>
<proteinExistence type="predicted"/>
<dbReference type="KEGG" id="ahw:NCTC11636_02271"/>